<keyword evidence="4" id="KW-1185">Reference proteome</keyword>
<dbReference type="InterPro" id="IPR037151">
    <property type="entry name" value="AlkB-like_sf"/>
</dbReference>
<dbReference type="SUPFAM" id="SSF51197">
    <property type="entry name" value="Clavaminate synthase-like"/>
    <property type="match status" value="1"/>
</dbReference>
<evidence type="ECO:0000256" key="1">
    <source>
        <dbReference type="ARBA" id="ARBA00007879"/>
    </source>
</evidence>
<evidence type="ECO:0000256" key="2">
    <source>
        <dbReference type="SAM" id="MobiDB-lite"/>
    </source>
</evidence>
<organism evidence="3 4">
    <name type="scientific">Rhamnella rubrinervis</name>
    <dbReference type="NCBI Taxonomy" id="2594499"/>
    <lineage>
        <taxon>Eukaryota</taxon>
        <taxon>Viridiplantae</taxon>
        <taxon>Streptophyta</taxon>
        <taxon>Embryophyta</taxon>
        <taxon>Tracheophyta</taxon>
        <taxon>Spermatophyta</taxon>
        <taxon>Magnoliopsida</taxon>
        <taxon>eudicotyledons</taxon>
        <taxon>Gunneridae</taxon>
        <taxon>Pentapetalae</taxon>
        <taxon>rosids</taxon>
        <taxon>fabids</taxon>
        <taxon>Rosales</taxon>
        <taxon>Rhamnaceae</taxon>
        <taxon>rhamnoid group</taxon>
        <taxon>Rhamneae</taxon>
        <taxon>Rhamnella</taxon>
    </lineage>
</organism>
<comment type="caution">
    <text evidence="3">The sequence shown here is derived from an EMBL/GenBank/DDBJ whole genome shotgun (WGS) entry which is preliminary data.</text>
</comment>
<evidence type="ECO:0000313" key="3">
    <source>
        <dbReference type="EMBL" id="KAF3453288.1"/>
    </source>
</evidence>
<comment type="similarity">
    <text evidence="1">Belongs to the alkB family.</text>
</comment>
<dbReference type="Proteomes" id="UP000796880">
    <property type="component" value="Unassembled WGS sequence"/>
</dbReference>
<evidence type="ECO:0000313" key="4">
    <source>
        <dbReference type="Proteomes" id="UP000796880"/>
    </source>
</evidence>
<reference evidence="3" key="1">
    <citation type="submission" date="2020-03" db="EMBL/GenBank/DDBJ databases">
        <title>A high-quality chromosome-level genome assembly of a woody plant with both climbing and erect habits, Rhamnella rubrinervis.</title>
        <authorList>
            <person name="Lu Z."/>
            <person name="Yang Y."/>
            <person name="Zhu X."/>
            <person name="Sun Y."/>
        </authorList>
    </citation>
    <scope>NUCLEOTIDE SEQUENCE</scope>
    <source>
        <strain evidence="3">BYM</strain>
        <tissue evidence="3">Leaf</tissue>
    </source>
</reference>
<sequence>MLEQLQPLALKHGSLLVMTGYTQRDCLHSVTKHARKAEGEAQHPSVSPSDVLSVEEGSGELTVDSAMFHILPARINH</sequence>
<dbReference type="Gene3D" id="2.60.120.590">
    <property type="entry name" value="Alpha-ketoglutarate-dependent dioxygenase AlkB-like"/>
    <property type="match status" value="1"/>
</dbReference>
<name>A0A8K0HJN3_9ROSA</name>
<proteinExistence type="inferred from homology"/>
<gene>
    <name evidence="3" type="ORF">FNV43_RR03728</name>
</gene>
<feature type="region of interest" description="Disordered" evidence="2">
    <location>
        <begin position="32"/>
        <end position="52"/>
    </location>
</feature>
<accession>A0A8K0HJN3</accession>
<dbReference type="AlphaFoldDB" id="A0A8K0HJN3"/>
<protein>
    <submittedName>
        <fullName evidence="3">Uncharacterized protein</fullName>
    </submittedName>
</protein>
<dbReference type="EMBL" id="VOIH02000002">
    <property type="protein sequence ID" value="KAF3453288.1"/>
    <property type="molecule type" value="Genomic_DNA"/>
</dbReference>